<dbReference type="OrthoDB" id="5392716at2759"/>
<reference evidence="2" key="2">
    <citation type="submission" date="2016-05" db="EMBL/GenBank/DDBJ databases">
        <title>Comparative analysis highlights variable genome content of wheat rusts and divergence of the mating loci.</title>
        <authorList>
            <person name="Cuomo C.A."/>
            <person name="Bakkeren G."/>
            <person name="Szabo L."/>
            <person name="Khalil H."/>
            <person name="Joly D."/>
            <person name="Goldberg J."/>
            <person name="Young S."/>
            <person name="Zeng Q."/>
            <person name="Fellers J."/>
        </authorList>
    </citation>
    <scope>NUCLEOTIDE SEQUENCE [LARGE SCALE GENOMIC DNA]</scope>
    <source>
        <strain evidence="2">1-1 BBBD Race 1</strain>
    </source>
</reference>
<protein>
    <recommendedName>
        <fullName evidence="1">Integrase core domain-containing protein</fullName>
    </recommendedName>
</protein>
<evidence type="ECO:0000259" key="1">
    <source>
        <dbReference type="Pfam" id="PF24764"/>
    </source>
</evidence>
<dbReference type="EMBL" id="ADAS02000648">
    <property type="protein sequence ID" value="OAV87011.1"/>
    <property type="molecule type" value="Genomic_DNA"/>
</dbReference>
<dbReference type="VEuPathDB" id="FungiDB:PTTG_02926"/>
<organism evidence="2">
    <name type="scientific">Puccinia triticina (isolate 1-1 / race 1 (BBBD))</name>
    <name type="common">Brown leaf rust fungus</name>
    <dbReference type="NCBI Taxonomy" id="630390"/>
    <lineage>
        <taxon>Eukaryota</taxon>
        <taxon>Fungi</taxon>
        <taxon>Dikarya</taxon>
        <taxon>Basidiomycota</taxon>
        <taxon>Pucciniomycotina</taxon>
        <taxon>Pucciniomycetes</taxon>
        <taxon>Pucciniales</taxon>
        <taxon>Pucciniaceae</taxon>
        <taxon>Puccinia</taxon>
    </lineage>
</organism>
<accession>A0A180G2X2</accession>
<evidence type="ECO:0000313" key="3">
    <source>
        <dbReference type="EnsemblFungi" id="PTTG_02926-t43_1-p1"/>
    </source>
</evidence>
<dbReference type="InterPro" id="IPR012337">
    <property type="entry name" value="RNaseH-like_sf"/>
</dbReference>
<proteinExistence type="predicted"/>
<reference evidence="3 4" key="3">
    <citation type="journal article" date="2017" name="G3 (Bethesda)">
        <title>Comparative analysis highlights variable genome content of wheat rusts and divergence of the mating loci.</title>
        <authorList>
            <person name="Cuomo C.A."/>
            <person name="Bakkeren G."/>
            <person name="Khalil H.B."/>
            <person name="Panwar V."/>
            <person name="Joly D."/>
            <person name="Linning R."/>
            <person name="Sakthikumar S."/>
            <person name="Song X."/>
            <person name="Adiconis X."/>
            <person name="Fan L."/>
            <person name="Goldberg J.M."/>
            <person name="Levin J.Z."/>
            <person name="Young S."/>
            <person name="Zeng Q."/>
            <person name="Anikster Y."/>
            <person name="Bruce M."/>
            <person name="Wang M."/>
            <person name="Yin C."/>
            <person name="McCallum B."/>
            <person name="Szabo L.J."/>
            <person name="Hulbert S."/>
            <person name="Chen X."/>
            <person name="Fellers J.P."/>
        </authorList>
    </citation>
    <scope>NUCLEOTIDE SEQUENCE</scope>
    <source>
        <strain evidence="3">isolate 1-1 / race 1 (BBBD)</strain>
        <strain evidence="4">Isolate 1-1 / race 1 (BBBD)</strain>
    </source>
</reference>
<name>A0A180G2X2_PUCT1</name>
<dbReference type="PANTHER" id="PTHR46177">
    <property type="entry name" value="INTEGRASE CATALYTIC DOMAIN-CONTAINING PROTEIN"/>
    <property type="match status" value="1"/>
</dbReference>
<dbReference type="InterPro" id="IPR036397">
    <property type="entry name" value="RNaseH_sf"/>
</dbReference>
<evidence type="ECO:0000313" key="4">
    <source>
        <dbReference type="Proteomes" id="UP000005240"/>
    </source>
</evidence>
<dbReference type="Proteomes" id="UP000005240">
    <property type="component" value="Unassembled WGS sequence"/>
</dbReference>
<dbReference type="Pfam" id="PF24764">
    <property type="entry name" value="rva_4"/>
    <property type="match status" value="1"/>
</dbReference>
<gene>
    <name evidence="2" type="ORF">PTTG_02926</name>
</gene>
<keyword evidence="4" id="KW-1185">Reference proteome</keyword>
<sequence length="243" mass="28272">MHHARTQLLAHSAGYRRMRQILIQEYQTHVPRLLVYELLSELDPEGMSERLRHACKRRVFRTNGPNHIWAADGHDKLKPYGIAIYGFIDAWSRKILGMYAHVTNNDPKHVGVYFLEVAAKSGGIPLMVTTDRGTETGEMAGYLGQLTQAYLGITFEEANTHMHYTKSTHNQKIESLWSRMMKEHNRPVIDMILRQMEAGKYNQDDEIERPVYDFKSNTFGTFWADFLANRLLFLFLWIPVLQM</sequence>
<dbReference type="EnsemblFungi" id="PTTG_02926-t43_1">
    <property type="protein sequence ID" value="PTTG_02926-t43_1-p1"/>
    <property type="gene ID" value="PTTG_02926"/>
</dbReference>
<feature type="non-terminal residue" evidence="2">
    <location>
        <position position="243"/>
    </location>
</feature>
<reference evidence="3" key="4">
    <citation type="submission" date="2025-05" db="UniProtKB">
        <authorList>
            <consortium name="EnsemblFungi"/>
        </authorList>
    </citation>
    <scope>IDENTIFICATION</scope>
    <source>
        <strain evidence="3">isolate 1-1 / race 1 (BBBD)</strain>
    </source>
</reference>
<dbReference type="InterPro" id="IPR058913">
    <property type="entry name" value="Integrase_dom_put"/>
</dbReference>
<reference evidence="2" key="1">
    <citation type="submission" date="2009-11" db="EMBL/GenBank/DDBJ databases">
        <authorList>
            <consortium name="The Broad Institute Genome Sequencing Platform"/>
            <person name="Ward D."/>
            <person name="Feldgarden M."/>
            <person name="Earl A."/>
            <person name="Young S.K."/>
            <person name="Zeng Q."/>
            <person name="Koehrsen M."/>
            <person name="Alvarado L."/>
            <person name="Berlin A."/>
            <person name="Bochicchio J."/>
            <person name="Borenstein D."/>
            <person name="Chapman S.B."/>
            <person name="Chen Z."/>
            <person name="Engels R."/>
            <person name="Freedman E."/>
            <person name="Gellesch M."/>
            <person name="Goldberg J."/>
            <person name="Griggs A."/>
            <person name="Gujja S."/>
            <person name="Heilman E."/>
            <person name="Heiman D."/>
            <person name="Hepburn T."/>
            <person name="Howarth C."/>
            <person name="Jen D."/>
            <person name="Larson L."/>
            <person name="Lewis B."/>
            <person name="Mehta T."/>
            <person name="Park D."/>
            <person name="Pearson M."/>
            <person name="Roberts A."/>
            <person name="Saif S."/>
            <person name="Shea T."/>
            <person name="Shenoy N."/>
            <person name="Sisk P."/>
            <person name="Stolte C."/>
            <person name="Sykes S."/>
            <person name="Thomson T."/>
            <person name="Walk T."/>
            <person name="White J."/>
            <person name="Yandava C."/>
            <person name="Izard J."/>
            <person name="Baranova O.V."/>
            <person name="Blanton J.M."/>
            <person name="Tanner A.C."/>
            <person name="Dewhirst F.E."/>
            <person name="Haas B."/>
            <person name="Nusbaum C."/>
            <person name="Birren B."/>
        </authorList>
    </citation>
    <scope>NUCLEOTIDE SEQUENCE [LARGE SCALE GENOMIC DNA]</scope>
    <source>
        <strain evidence="2">1-1 BBBD Race 1</strain>
    </source>
</reference>
<evidence type="ECO:0000313" key="2">
    <source>
        <dbReference type="EMBL" id="OAV87011.1"/>
    </source>
</evidence>
<dbReference type="SUPFAM" id="SSF53098">
    <property type="entry name" value="Ribonuclease H-like"/>
    <property type="match status" value="1"/>
</dbReference>
<dbReference type="GO" id="GO:0003676">
    <property type="term" value="F:nucleic acid binding"/>
    <property type="evidence" value="ECO:0007669"/>
    <property type="project" value="InterPro"/>
</dbReference>
<dbReference type="Gene3D" id="3.30.420.10">
    <property type="entry name" value="Ribonuclease H-like superfamily/Ribonuclease H"/>
    <property type="match status" value="1"/>
</dbReference>
<dbReference type="AlphaFoldDB" id="A0A180G2X2"/>
<dbReference type="PANTHER" id="PTHR46177:SF1">
    <property type="entry name" value="INTEGRASE CATALYTIC DOMAIN-CONTAINING PROTEIN"/>
    <property type="match status" value="1"/>
</dbReference>
<feature type="domain" description="Integrase core" evidence="1">
    <location>
        <begin position="59"/>
        <end position="205"/>
    </location>
</feature>